<dbReference type="PROSITE" id="PS00041">
    <property type="entry name" value="HTH_ARAC_FAMILY_1"/>
    <property type="match status" value="1"/>
</dbReference>
<evidence type="ECO:0000259" key="4">
    <source>
        <dbReference type="PROSITE" id="PS01124"/>
    </source>
</evidence>
<evidence type="ECO:0000256" key="2">
    <source>
        <dbReference type="ARBA" id="ARBA00023125"/>
    </source>
</evidence>
<dbReference type="SMART" id="SM00342">
    <property type="entry name" value="HTH_ARAC"/>
    <property type="match status" value="1"/>
</dbReference>
<protein>
    <submittedName>
        <fullName evidence="6">AraC family transcriptional regulator</fullName>
    </submittedName>
</protein>
<dbReference type="EMBL" id="NKHD01000017">
    <property type="protein sequence ID" value="OXT08275.1"/>
    <property type="molecule type" value="Genomic_DNA"/>
</dbReference>
<feature type="domain" description="HTH araC/xylS-type" evidence="4">
    <location>
        <begin position="152"/>
        <end position="250"/>
    </location>
</feature>
<gene>
    <name evidence="6" type="ORF">CE561_05805</name>
    <name evidence="5" type="ORF">Thert_01816</name>
</gene>
<dbReference type="InterPro" id="IPR014710">
    <property type="entry name" value="RmlC-like_jellyroll"/>
</dbReference>
<evidence type="ECO:0000313" key="7">
    <source>
        <dbReference type="Proteomes" id="UP000214975"/>
    </source>
</evidence>
<dbReference type="AlphaFoldDB" id="A0A231VJ84"/>
<dbReference type="InterPro" id="IPR009057">
    <property type="entry name" value="Homeodomain-like_sf"/>
</dbReference>
<evidence type="ECO:0000313" key="5">
    <source>
        <dbReference type="EMBL" id="AST57803.1"/>
    </source>
</evidence>
<dbReference type="InterPro" id="IPR018060">
    <property type="entry name" value="HTH_AraC"/>
</dbReference>
<proteinExistence type="predicted"/>
<reference evidence="6 8" key="2">
    <citation type="submission" date="2017-06" db="EMBL/GenBank/DDBJ databases">
        <title>Isolation and characterization of a thermophilic and butanogenic Thermoanaerobacterium thermosaccharolyticum M5 capable of efficient degradation of hemicellulose.</title>
        <authorList>
            <person name="Xin F."/>
            <person name="Jiang Y."/>
        </authorList>
    </citation>
    <scope>NUCLEOTIDE SEQUENCE [LARGE SCALE GENOMIC DNA]</scope>
    <source>
        <strain evidence="6 8">M5</strain>
    </source>
</reference>
<dbReference type="InterPro" id="IPR037923">
    <property type="entry name" value="HTH-like"/>
</dbReference>
<dbReference type="Pfam" id="PF02311">
    <property type="entry name" value="AraC_binding"/>
    <property type="match status" value="1"/>
</dbReference>
<dbReference type="SUPFAM" id="SSF51215">
    <property type="entry name" value="Regulatory protein AraC"/>
    <property type="match status" value="1"/>
</dbReference>
<dbReference type="Proteomes" id="UP000215301">
    <property type="component" value="Unassembled WGS sequence"/>
</dbReference>
<keyword evidence="2" id="KW-0238">DNA-binding</keyword>
<evidence type="ECO:0000256" key="3">
    <source>
        <dbReference type="ARBA" id="ARBA00023163"/>
    </source>
</evidence>
<reference evidence="5 7" key="1">
    <citation type="submission" date="2016-08" db="EMBL/GenBank/DDBJ databases">
        <title>A novel genetic cassette of butanologenic Thermoanaerobacterium thermosaccharolyticum that directly convert cellulose to butanol.</title>
        <authorList>
            <person name="Li T."/>
            <person name="He J."/>
        </authorList>
    </citation>
    <scope>NUCLEOTIDE SEQUENCE [LARGE SCALE GENOMIC DNA]</scope>
    <source>
        <strain evidence="5 7">TG57</strain>
    </source>
</reference>
<dbReference type="Gene3D" id="1.10.10.60">
    <property type="entry name" value="Homeodomain-like"/>
    <property type="match status" value="2"/>
</dbReference>
<dbReference type="PROSITE" id="PS01124">
    <property type="entry name" value="HTH_ARAC_FAMILY_2"/>
    <property type="match status" value="1"/>
</dbReference>
<dbReference type="Proteomes" id="UP000214975">
    <property type="component" value="Chromosome"/>
</dbReference>
<evidence type="ECO:0000256" key="1">
    <source>
        <dbReference type="ARBA" id="ARBA00023015"/>
    </source>
</evidence>
<dbReference type="PANTHER" id="PTHR43280">
    <property type="entry name" value="ARAC-FAMILY TRANSCRIPTIONAL REGULATOR"/>
    <property type="match status" value="1"/>
</dbReference>
<dbReference type="RefSeq" id="WP_094044782.1">
    <property type="nucleotide sequence ID" value="NZ_CP016893.1"/>
</dbReference>
<dbReference type="SUPFAM" id="SSF46689">
    <property type="entry name" value="Homeodomain-like"/>
    <property type="match status" value="2"/>
</dbReference>
<dbReference type="GO" id="GO:0043565">
    <property type="term" value="F:sequence-specific DNA binding"/>
    <property type="evidence" value="ECO:0007669"/>
    <property type="project" value="InterPro"/>
</dbReference>
<dbReference type="EMBL" id="CP016893">
    <property type="protein sequence ID" value="AST57803.1"/>
    <property type="molecule type" value="Genomic_DNA"/>
</dbReference>
<evidence type="ECO:0000313" key="8">
    <source>
        <dbReference type="Proteomes" id="UP000215301"/>
    </source>
</evidence>
<name>A0A231VJ84_THETR</name>
<accession>A0A231VJ84</accession>
<dbReference type="InterPro" id="IPR018062">
    <property type="entry name" value="HTH_AraC-typ_CS"/>
</dbReference>
<keyword evidence="3" id="KW-0804">Transcription</keyword>
<dbReference type="PANTHER" id="PTHR43280:SF2">
    <property type="entry name" value="HTH-TYPE TRANSCRIPTIONAL REGULATOR EXSA"/>
    <property type="match status" value="1"/>
</dbReference>
<keyword evidence="1" id="KW-0805">Transcription regulation</keyword>
<sequence>MVFFQKHGVNEKDLFRFFSLKNYQFPFHFHRAYELIYINNGRLSVSIGKKEYILEQNDLAFIFSNQMHEFKTIDFSDITITLFSPELIGDFYMNYKGMIPDDNILHLDRNIDFNELNSIYSKKSFLYSICDKLVKQKSFIPVKQSAQTKVLYKMLLYIEQNYSNVCTLKNVAEHLNYDYPYLSKLFVQQMDMTFTEYLNNYRISQACYMLKNSNLSIGEIASNCGYNNLRTFHRNFRRITNMSPKEYQELD</sequence>
<evidence type="ECO:0000313" key="6">
    <source>
        <dbReference type="EMBL" id="OXT08275.1"/>
    </source>
</evidence>
<dbReference type="Gene3D" id="2.60.120.10">
    <property type="entry name" value="Jelly Rolls"/>
    <property type="match status" value="1"/>
</dbReference>
<dbReference type="InterPro" id="IPR003313">
    <property type="entry name" value="AraC-bd"/>
</dbReference>
<dbReference type="Pfam" id="PF12833">
    <property type="entry name" value="HTH_18"/>
    <property type="match status" value="1"/>
</dbReference>
<dbReference type="GO" id="GO:0003700">
    <property type="term" value="F:DNA-binding transcription factor activity"/>
    <property type="evidence" value="ECO:0007669"/>
    <property type="project" value="InterPro"/>
</dbReference>
<organism evidence="6 8">
    <name type="scientific">Thermoanaerobacterium thermosaccharolyticum</name>
    <name type="common">Clostridium thermosaccharolyticum</name>
    <dbReference type="NCBI Taxonomy" id="1517"/>
    <lineage>
        <taxon>Bacteria</taxon>
        <taxon>Bacillati</taxon>
        <taxon>Bacillota</taxon>
        <taxon>Clostridia</taxon>
        <taxon>Thermoanaerobacterales</taxon>
        <taxon>Thermoanaerobacteraceae</taxon>
        <taxon>Thermoanaerobacterium</taxon>
    </lineage>
</organism>